<sequence length="71" mass="7966">MDKVTVYYHKELDTMDIWFGAPNDEYICDEAGEGVIFKKNRDCTIIGIEKLYVSKTAGLTGKPVPLKLIVA</sequence>
<evidence type="ECO:0000313" key="1">
    <source>
        <dbReference type="EMBL" id="MBV6341296.1"/>
    </source>
</evidence>
<name>A0ABS6RXF1_9BACT</name>
<dbReference type="EMBL" id="JABXWD010000091">
    <property type="protein sequence ID" value="MBV6341296.1"/>
    <property type="molecule type" value="Genomic_DNA"/>
</dbReference>
<proteinExistence type="predicted"/>
<comment type="caution">
    <text evidence="1">The sequence shown here is derived from an EMBL/GenBank/DDBJ whole genome shotgun (WGS) entry which is preliminary data.</text>
</comment>
<dbReference type="InterPro" id="IPR019270">
    <property type="entry name" value="DUF2283"/>
</dbReference>
<dbReference type="Pfam" id="PF10049">
    <property type="entry name" value="DUF2283"/>
    <property type="match status" value="1"/>
</dbReference>
<reference evidence="1 2" key="1">
    <citation type="journal article" date="2020" name="J Geophys Res Biogeosci">
        <title>Magnetotaxis as an Adaptation to Enable Bacterial Shuttling of Microbial Sulfur and Sulfur Cycling Across Aquatic Oxic#Anoxic Interfaces.</title>
        <authorList>
            <person name="Li J."/>
            <person name="Liu P."/>
            <person name="Wang J."/>
            <person name="Roberts A.P."/>
            <person name="Pan Y."/>
        </authorList>
    </citation>
    <scope>NUCLEOTIDE SEQUENCE [LARGE SCALE GENOMIC DNA]</scope>
    <source>
        <strain evidence="1 2">MYR-1_YQ</strain>
    </source>
</reference>
<keyword evidence="2" id="KW-1185">Reference proteome</keyword>
<gene>
    <name evidence="1" type="ORF">HWQ67_06835</name>
</gene>
<accession>A0ABS6RXF1</accession>
<dbReference type="RefSeq" id="WP_218251931.1">
    <property type="nucleotide sequence ID" value="NZ_JABXWD010000091.1"/>
</dbReference>
<evidence type="ECO:0000313" key="2">
    <source>
        <dbReference type="Proteomes" id="UP001196980"/>
    </source>
</evidence>
<organism evidence="1 2">
    <name type="scientific">Candidatus Magnetobacterium casense</name>
    <dbReference type="NCBI Taxonomy" id="1455061"/>
    <lineage>
        <taxon>Bacteria</taxon>
        <taxon>Pseudomonadati</taxon>
        <taxon>Nitrospirota</taxon>
        <taxon>Thermodesulfovibrionia</taxon>
        <taxon>Thermodesulfovibrionales</taxon>
        <taxon>Candidatus Magnetobacteriaceae</taxon>
        <taxon>Candidatus Magnetobacterium</taxon>
    </lineage>
</organism>
<dbReference type="Proteomes" id="UP001196980">
    <property type="component" value="Unassembled WGS sequence"/>
</dbReference>
<protein>
    <submittedName>
        <fullName evidence="1">DUF2283 domain-containing protein</fullName>
    </submittedName>
</protein>